<organism evidence="2 3">
    <name type="scientific">Sporothrix bragantina</name>
    <dbReference type="NCBI Taxonomy" id="671064"/>
    <lineage>
        <taxon>Eukaryota</taxon>
        <taxon>Fungi</taxon>
        <taxon>Dikarya</taxon>
        <taxon>Ascomycota</taxon>
        <taxon>Pezizomycotina</taxon>
        <taxon>Sordariomycetes</taxon>
        <taxon>Sordariomycetidae</taxon>
        <taxon>Ophiostomatales</taxon>
        <taxon>Ophiostomataceae</taxon>
        <taxon>Sporothrix</taxon>
    </lineage>
</organism>
<dbReference type="SUPFAM" id="SSF53335">
    <property type="entry name" value="S-adenosyl-L-methionine-dependent methyltransferases"/>
    <property type="match status" value="1"/>
</dbReference>
<dbReference type="EMBL" id="CAWUHC010000032">
    <property type="protein sequence ID" value="CAK7220752.1"/>
    <property type="molecule type" value="Genomic_DNA"/>
</dbReference>
<evidence type="ECO:0000313" key="3">
    <source>
        <dbReference type="Proteomes" id="UP001642406"/>
    </source>
</evidence>
<dbReference type="InterPro" id="IPR029063">
    <property type="entry name" value="SAM-dependent_MTases_sf"/>
</dbReference>
<feature type="compositionally biased region" description="Low complexity" evidence="1">
    <location>
        <begin position="198"/>
        <end position="211"/>
    </location>
</feature>
<reference evidence="2 3" key="1">
    <citation type="submission" date="2024-01" db="EMBL/GenBank/DDBJ databases">
        <authorList>
            <person name="Allen C."/>
            <person name="Tagirdzhanova G."/>
        </authorList>
    </citation>
    <scope>NUCLEOTIDE SEQUENCE [LARGE SCALE GENOMIC DNA]</scope>
</reference>
<feature type="compositionally biased region" description="Polar residues" evidence="1">
    <location>
        <begin position="517"/>
        <end position="528"/>
    </location>
</feature>
<name>A0ABP0BM51_9PEZI</name>
<sequence length="927" mass="101819">MSDDSIIEARPDTSRGRKGSAVANGKPSTAPKKLIKRARSPRKWNLFGRSHSQPATAKKALQSTSTVAVTIEAAAIPAEKNKPVAFYAMFDSSEQEDGDLDMDVEDVLREARVLGSPAMLSSTIRERRPSIEQTVFGAERPTQLLPGFQSQQLKAPPEPLTIRQEHQQQEQRPRQHHKPHQSQQQVQKQHLPKPEPPTQQQQQRQPSQHRNMQQRHERQPVVTEQPRSQQLQQQPQQQQRRFQLSQSANAPLVEEMQAQPVTQSEEPSAPLPPQPTSSARQGRPSRLPQVGRIPKVVSARPEQTSPKSFSRPFNRISLQVPSSLAPVLNSLDTDSVAKGPSPPKSVTPELIPDGSTVTGDSTDAAAHRFRLSQNPSPDTEYIDRGHEFLSLSPRKDSQTTSCTSSSGLFSFADATAVVPDPSAPLVEDEIWDEYNDLLGDEAAKVPPSAGSSQGMPFHLEIPPKKQRIDPLTAVVATAKQVRTVAPLESPTIVVNLRSRRSIGDSTGRTGRPPVASSIYSVNSPTTEVNGADQRDSAISQPPPTPFSVTDFVSGYGDRNDSGMKVKKALPSPRNSGSSQLSKKRKLRVSDSSVYSQVSEDNSPISQVNLRVGSMTVSKWLTFGHVLFSPARDDMIKPASPPNGHSVLVIDGLGNDDWSFYAAETYPAATFFNLSPRAPLPVDHQSGASAFPLSPPNHHQIQYTSHADKLPFGSELFTTVVFRFPAAAPESNYKNIINEARRVLKPGGYLELSILDLDLNNMGPRTRRAIRRMKEQVHGHTPNMHLGSAADAILRLLGMRGFTDIKSCRVGIPVASPVPQANKDAAGPLTEAKPRKDQRSLAEMINDESPVADESITSTVARVGRWWHSRCYGDAALAPSLRQAPNTTKSSDMWMDRAILTECEEWHTNLKLMVCYARVPDIKRVASI</sequence>
<dbReference type="Gene3D" id="3.40.50.150">
    <property type="entry name" value="Vaccinia Virus protein VP39"/>
    <property type="match status" value="1"/>
</dbReference>
<feature type="compositionally biased region" description="Low complexity" evidence="1">
    <location>
        <begin position="225"/>
        <end position="247"/>
    </location>
</feature>
<feature type="region of interest" description="Disordered" evidence="1">
    <location>
        <begin position="1"/>
        <end position="37"/>
    </location>
</feature>
<feature type="compositionally biased region" description="Basic and acidic residues" evidence="1">
    <location>
        <begin position="163"/>
        <end position="173"/>
    </location>
</feature>
<proteinExistence type="predicted"/>
<comment type="caution">
    <text evidence="2">The sequence shown here is derived from an EMBL/GenBank/DDBJ whole genome shotgun (WGS) entry which is preliminary data.</text>
</comment>
<protein>
    <recommendedName>
        <fullName evidence="4">Methyltransferase type 11 domain-containing protein</fullName>
    </recommendedName>
</protein>
<evidence type="ECO:0000256" key="1">
    <source>
        <dbReference type="SAM" id="MobiDB-lite"/>
    </source>
</evidence>
<accession>A0ABP0BM51</accession>
<feature type="compositionally biased region" description="Polar residues" evidence="1">
    <location>
        <begin position="589"/>
        <end position="601"/>
    </location>
</feature>
<feature type="region of interest" description="Disordered" evidence="1">
    <location>
        <begin position="118"/>
        <end position="311"/>
    </location>
</feature>
<evidence type="ECO:0000313" key="2">
    <source>
        <dbReference type="EMBL" id="CAK7220752.1"/>
    </source>
</evidence>
<dbReference type="CDD" id="cd02440">
    <property type="entry name" value="AdoMet_MTases"/>
    <property type="match status" value="1"/>
</dbReference>
<feature type="region of interest" description="Disordered" evidence="1">
    <location>
        <begin position="502"/>
        <end position="601"/>
    </location>
</feature>
<keyword evidence="3" id="KW-1185">Reference proteome</keyword>
<evidence type="ECO:0008006" key="4">
    <source>
        <dbReference type="Google" id="ProtNLM"/>
    </source>
</evidence>
<dbReference type="Proteomes" id="UP001642406">
    <property type="component" value="Unassembled WGS sequence"/>
</dbReference>
<feature type="region of interest" description="Disordered" evidence="1">
    <location>
        <begin position="332"/>
        <end position="361"/>
    </location>
</feature>
<gene>
    <name evidence="2" type="ORF">SBRCBS47491_004293</name>
</gene>